<proteinExistence type="predicted"/>
<dbReference type="Proteomes" id="UP001228581">
    <property type="component" value="Unassembled WGS sequence"/>
</dbReference>
<sequence length="405" mass="46627">MSLSHYLQTGIYLFAFLCVLFIPFPFIFFPFQEKYTQFLFGGLIQVIAPIAGIEKIHSGISSDSTSLYFLLLLLLTLSGGLSFLFEASKKWRVHKGSIFILLRKVFSYYLALQLLKYGVDKIFKAQFYLPEPNILYTPFGQLSKDILYWSTMGTSYLYNLITGCVEVLAALLLLFQRTRVVGVLLSIGVMINIVAINIGFDISVKLYSCFLLLLALIALSPQVSLLYQFFILQKPAALTVEDSTLTVSHQALIQRTLKLFIVGLFFLEAFYPYRQSKTFNDDLVARPFLHGAYQVQTTSMDSVMQNPFSSIKRFFIHRNGYIIFQDQADQMKDFKLQIDSASHVFVLTDYTMHQTQIRYEYNKQDSLLTLHYKIQDKLYIIQGKALNWKSLPALKDEIHWTIESN</sequence>
<accession>A0ABT7CJF3</accession>
<evidence type="ECO:0000313" key="3">
    <source>
        <dbReference type="Proteomes" id="UP001228581"/>
    </source>
</evidence>
<evidence type="ECO:0008006" key="4">
    <source>
        <dbReference type="Google" id="ProtNLM"/>
    </source>
</evidence>
<protein>
    <recommendedName>
        <fullName evidence="4">DoxX family protein</fullName>
    </recommendedName>
</protein>
<feature type="transmembrane region" description="Helical" evidence="1">
    <location>
        <begin position="156"/>
        <end position="175"/>
    </location>
</feature>
<dbReference type="RefSeq" id="WP_313996526.1">
    <property type="nucleotide sequence ID" value="NZ_JASJOT010000007.1"/>
</dbReference>
<dbReference type="EMBL" id="JASJOT010000007">
    <property type="protein sequence ID" value="MDJ1493849.1"/>
    <property type="molecule type" value="Genomic_DNA"/>
</dbReference>
<feature type="transmembrane region" description="Helical" evidence="1">
    <location>
        <begin position="12"/>
        <end position="29"/>
    </location>
</feature>
<gene>
    <name evidence="2" type="ORF">QNI19_12980</name>
</gene>
<keyword evidence="1" id="KW-1133">Transmembrane helix</keyword>
<feature type="transmembrane region" description="Helical" evidence="1">
    <location>
        <begin position="252"/>
        <end position="271"/>
    </location>
</feature>
<feature type="transmembrane region" description="Helical" evidence="1">
    <location>
        <begin position="207"/>
        <end position="232"/>
    </location>
</feature>
<evidence type="ECO:0000313" key="2">
    <source>
        <dbReference type="EMBL" id="MDJ1493849.1"/>
    </source>
</evidence>
<comment type="caution">
    <text evidence="2">The sequence shown here is derived from an EMBL/GenBank/DDBJ whole genome shotgun (WGS) entry which is preliminary data.</text>
</comment>
<keyword evidence="1" id="KW-0472">Membrane</keyword>
<evidence type="ECO:0000256" key="1">
    <source>
        <dbReference type="SAM" id="Phobius"/>
    </source>
</evidence>
<feature type="transmembrane region" description="Helical" evidence="1">
    <location>
        <begin position="181"/>
        <end position="200"/>
    </location>
</feature>
<organism evidence="2 3">
    <name type="scientific">Xanthocytophaga flava</name>
    <dbReference type="NCBI Taxonomy" id="3048013"/>
    <lineage>
        <taxon>Bacteria</taxon>
        <taxon>Pseudomonadati</taxon>
        <taxon>Bacteroidota</taxon>
        <taxon>Cytophagia</taxon>
        <taxon>Cytophagales</taxon>
        <taxon>Rhodocytophagaceae</taxon>
        <taxon>Xanthocytophaga</taxon>
    </lineage>
</organism>
<keyword evidence="3" id="KW-1185">Reference proteome</keyword>
<keyword evidence="1" id="KW-0812">Transmembrane</keyword>
<feature type="transmembrane region" description="Helical" evidence="1">
    <location>
        <begin position="35"/>
        <end position="53"/>
    </location>
</feature>
<reference evidence="2 3" key="1">
    <citation type="submission" date="2023-05" db="EMBL/GenBank/DDBJ databases">
        <authorList>
            <person name="Zhang X."/>
        </authorList>
    </citation>
    <scope>NUCLEOTIDE SEQUENCE [LARGE SCALE GENOMIC DNA]</scope>
    <source>
        <strain evidence="2 3">DM2B3-1</strain>
    </source>
</reference>
<name>A0ABT7CJF3_9BACT</name>
<feature type="transmembrane region" description="Helical" evidence="1">
    <location>
        <begin position="65"/>
        <end position="85"/>
    </location>
</feature>